<gene>
    <name evidence="1" type="ORF">ACFPRA_10440</name>
</gene>
<reference evidence="2" key="1">
    <citation type="journal article" date="2019" name="Int. J. Syst. Evol. Microbiol.">
        <title>The Global Catalogue of Microorganisms (GCM) 10K type strain sequencing project: providing services to taxonomists for standard genome sequencing and annotation.</title>
        <authorList>
            <consortium name="The Broad Institute Genomics Platform"/>
            <consortium name="The Broad Institute Genome Sequencing Center for Infectious Disease"/>
            <person name="Wu L."/>
            <person name="Ma J."/>
        </authorList>
    </citation>
    <scope>NUCLEOTIDE SEQUENCE [LARGE SCALE GENOMIC DNA]</scope>
    <source>
        <strain evidence="2">CGMCC 4.1434</strain>
    </source>
</reference>
<keyword evidence="2" id="KW-1185">Reference proteome</keyword>
<comment type="caution">
    <text evidence="1">The sequence shown here is derived from an EMBL/GenBank/DDBJ whole genome shotgun (WGS) entry which is preliminary data.</text>
</comment>
<proteinExistence type="predicted"/>
<protein>
    <submittedName>
        <fullName evidence="1">Uncharacterized protein</fullName>
    </submittedName>
</protein>
<evidence type="ECO:0000313" key="2">
    <source>
        <dbReference type="Proteomes" id="UP001596109"/>
    </source>
</evidence>
<accession>A0ABW0TIL1</accession>
<evidence type="ECO:0000313" key="1">
    <source>
        <dbReference type="EMBL" id="MFC5589307.1"/>
    </source>
</evidence>
<organism evidence="1 2">
    <name type="scientific">Sporosarcina soli</name>
    <dbReference type="NCBI Taxonomy" id="334736"/>
    <lineage>
        <taxon>Bacteria</taxon>
        <taxon>Bacillati</taxon>
        <taxon>Bacillota</taxon>
        <taxon>Bacilli</taxon>
        <taxon>Bacillales</taxon>
        <taxon>Caryophanaceae</taxon>
        <taxon>Sporosarcina</taxon>
    </lineage>
</organism>
<dbReference type="RefSeq" id="WP_381433768.1">
    <property type="nucleotide sequence ID" value="NZ_JBHSNO010000005.1"/>
</dbReference>
<name>A0ABW0TIL1_9BACL</name>
<sequence length="93" mass="10677">MLHVKVKMSKVRLFIPVPYLILTLGISILSSKAVNRLINKWVKESTKEKEQAFSMPPLNKKELKSIVNELKRHRGLELVDVIAKDGTEVRIKL</sequence>
<dbReference type="EMBL" id="JBHSNO010000005">
    <property type="protein sequence ID" value="MFC5589307.1"/>
    <property type="molecule type" value="Genomic_DNA"/>
</dbReference>
<dbReference type="Proteomes" id="UP001596109">
    <property type="component" value="Unassembled WGS sequence"/>
</dbReference>